<gene>
    <name evidence="1" type="ORF">GCM10010151_20450</name>
</gene>
<comment type="caution">
    <text evidence="1">The sequence shown here is derived from an EMBL/GenBank/DDBJ whole genome shotgun (WGS) entry which is preliminary data.</text>
</comment>
<evidence type="ECO:0000313" key="2">
    <source>
        <dbReference type="Proteomes" id="UP001501822"/>
    </source>
</evidence>
<dbReference type="RefSeq" id="WP_252805655.1">
    <property type="nucleotide sequence ID" value="NZ_BAAABM010000016.1"/>
</dbReference>
<dbReference type="EMBL" id="BAAABM010000016">
    <property type="protein sequence ID" value="GAA0330543.1"/>
    <property type="molecule type" value="Genomic_DNA"/>
</dbReference>
<accession>A0ABN0WA73</accession>
<reference evidence="1 2" key="1">
    <citation type="journal article" date="2019" name="Int. J. Syst. Evol. Microbiol.">
        <title>The Global Catalogue of Microorganisms (GCM) 10K type strain sequencing project: providing services to taxonomists for standard genome sequencing and annotation.</title>
        <authorList>
            <consortium name="The Broad Institute Genomics Platform"/>
            <consortium name="The Broad Institute Genome Sequencing Center for Infectious Disease"/>
            <person name="Wu L."/>
            <person name="Ma J."/>
        </authorList>
    </citation>
    <scope>NUCLEOTIDE SEQUENCE [LARGE SCALE GENOMIC DNA]</scope>
    <source>
        <strain evidence="1 2">JCM 3146</strain>
    </source>
</reference>
<dbReference type="Proteomes" id="UP001501822">
    <property type="component" value="Unassembled WGS sequence"/>
</dbReference>
<name>A0ABN0WA73_9ACTN</name>
<keyword evidence="2" id="KW-1185">Reference proteome</keyword>
<sequence>MIRRLLASLGILIARPGRSPWPPPPHRPEPPDPSPAQFAEVQALCSQWLVMWCWYRRAYAAIAKFGPAPTIIYARDPRHLVFQCRAAELAAPIP</sequence>
<proteinExistence type="predicted"/>
<organism evidence="1 2">
    <name type="scientific">Actinoallomurus spadix</name>
    <dbReference type="NCBI Taxonomy" id="79912"/>
    <lineage>
        <taxon>Bacteria</taxon>
        <taxon>Bacillati</taxon>
        <taxon>Actinomycetota</taxon>
        <taxon>Actinomycetes</taxon>
        <taxon>Streptosporangiales</taxon>
        <taxon>Thermomonosporaceae</taxon>
        <taxon>Actinoallomurus</taxon>
    </lineage>
</organism>
<protein>
    <submittedName>
        <fullName evidence="1">Uncharacterized protein</fullName>
    </submittedName>
</protein>
<evidence type="ECO:0000313" key="1">
    <source>
        <dbReference type="EMBL" id="GAA0330543.1"/>
    </source>
</evidence>